<dbReference type="PANTHER" id="PTHR26312">
    <property type="entry name" value="TETRATRICOPEPTIDE REPEAT PROTEIN 5"/>
    <property type="match status" value="1"/>
</dbReference>
<reference evidence="1 2" key="1">
    <citation type="journal article" date="2022" name="Nat. Plants">
        <title>Genomes of leafy and leafless Platanthera orchids illuminate the evolution of mycoheterotrophy.</title>
        <authorList>
            <person name="Li M.H."/>
            <person name="Liu K.W."/>
            <person name="Li Z."/>
            <person name="Lu H.C."/>
            <person name="Ye Q.L."/>
            <person name="Zhang D."/>
            <person name="Wang J.Y."/>
            <person name="Li Y.F."/>
            <person name="Zhong Z.M."/>
            <person name="Liu X."/>
            <person name="Yu X."/>
            <person name="Liu D.K."/>
            <person name="Tu X.D."/>
            <person name="Liu B."/>
            <person name="Hao Y."/>
            <person name="Liao X.Y."/>
            <person name="Jiang Y.T."/>
            <person name="Sun W.H."/>
            <person name="Chen J."/>
            <person name="Chen Y.Q."/>
            <person name="Ai Y."/>
            <person name="Zhai J.W."/>
            <person name="Wu S.S."/>
            <person name="Zhou Z."/>
            <person name="Hsiao Y.Y."/>
            <person name="Wu W.L."/>
            <person name="Chen Y.Y."/>
            <person name="Lin Y.F."/>
            <person name="Hsu J.L."/>
            <person name="Li C.Y."/>
            <person name="Wang Z.W."/>
            <person name="Zhao X."/>
            <person name="Zhong W.Y."/>
            <person name="Ma X.K."/>
            <person name="Ma L."/>
            <person name="Huang J."/>
            <person name="Chen G.Z."/>
            <person name="Huang M.Z."/>
            <person name="Huang L."/>
            <person name="Peng D.H."/>
            <person name="Luo Y.B."/>
            <person name="Zou S.Q."/>
            <person name="Chen S.P."/>
            <person name="Lan S."/>
            <person name="Tsai W.C."/>
            <person name="Van de Peer Y."/>
            <person name="Liu Z.J."/>
        </authorList>
    </citation>
    <scope>NUCLEOTIDE SEQUENCE [LARGE SCALE GENOMIC DNA]</scope>
    <source>
        <strain evidence="1">Lor288</strain>
    </source>
</reference>
<dbReference type="EMBL" id="JBBWWR010000019">
    <property type="protein sequence ID" value="KAK8942206.1"/>
    <property type="molecule type" value="Genomic_DNA"/>
</dbReference>
<keyword evidence="2" id="KW-1185">Reference proteome</keyword>
<evidence type="ECO:0000313" key="2">
    <source>
        <dbReference type="Proteomes" id="UP001412067"/>
    </source>
</evidence>
<comment type="caution">
    <text evidence="1">The sequence shown here is derived from an EMBL/GenBank/DDBJ whole genome shotgun (WGS) entry which is preliminary data.</text>
</comment>
<organism evidence="1 2">
    <name type="scientific">Platanthera guangdongensis</name>
    <dbReference type="NCBI Taxonomy" id="2320717"/>
    <lineage>
        <taxon>Eukaryota</taxon>
        <taxon>Viridiplantae</taxon>
        <taxon>Streptophyta</taxon>
        <taxon>Embryophyta</taxon>
        <taxon>Tracheophyta</taxon>
        <taxon>Spermatophyta</taxon>
        <taxon>Magnoliopsida</taxon>
        <taxon>Liliopsida</taxon>
        <taxon>Asparagales</taxon>
        <taxon>Orchidaceae</taxon>
        <taxon>Orchidoideae</taxon>
        <taxon>Orchideae</taxon>
        <taxon>Orchidinae</taxon>
        <taxon>Platanthera</taxon>
    </lineage>
</organism>
<dbReference type="Gene3D" id="1.25.40.10">
    <property type="entry name" value="Tetratricopeptide repeat domain"/>
    <property type="match status" value="1"/>
</dbReference>
<evidence type="ECO:0000313" key="1">
    <source>
        <dbReference type="EMBL" id="KAK8942206.1"/>
    </source>
</evidence>
<sequence>MGSNLLLPSPIIPSNPKTIPARAACSTDVGFGRRFALNWSEPPWLARVPTRRSSTNGSGLQIARNRLDSSPNGRIPISLRLVQLHKKSFSRRKRPEDPSALCPIGGTVWSLICLLEELHKSSMLVADEANEHRIFWDLTEPLISLSLHVFSTSPSLLLEILALIAGFFVLSVDRCVVETVSSAFDLEMLEPATSSASGMSGNSMASTGASLEIGDCWSWADAGILADSERVELHYQQKDNIQRRSHYELMILREKRPNSLLLSNYAQFLCQFEREIDRAQEYFKLALMSEPVDGEVSNKYAKFLWHERGDLAGAEEMFLKAIEADPTCSYHQSSYANFLFLTGGDETCYPVDHCGPASVCY</sequence>
<gene>
    <name evidence="1" type="ORF">KSP40_PGU002410</name>
</gene>
<dbReference type="InterPro" id="IPR011990">
    <property type="entry name" value="TPR-like_helical_dom_sf"/>
</dbReference>
<dbReference type="Proteomes" id="UP001412067">
    <property type="component" value="Unassembled WGS sequence"/>
</dbReference>
<dbReference type="PANTHER" id="PTHR26312:SF153">
    <property type="entry name" value="EXPRESSED PROTEIN"/>
    <property type="match status" value="1"/>
</dbReference>
<dbReference type="SUPFAM" id="SSF48452">
    <property type="entry name" value="TPR-like"/>
    <property type="match status" value="1"/>
</dbReference>
<proteinExistence type="predicted"/>
<accession>A0ABR2LJE9</accession>
<name>A0ABR2LJE9_9ASPA</name>
<protein>
    <submittedName>
        <fullName evidence="1">Uncharacterized protein</fullName>
    </submittedName>
</protein>